<dbReference type="Proteomes" id="UP001175226">
    <property type="component" value="Unassembled WGS sequence"/>
</dbReference>
<sequence length="216" mass="23946">MNVVGICRILYERTARDSHVRKIQGANVIGISQMEKNGLYYSLVLCCKMVRTTLVISGDNGSASIEFANPIVLGSLQHDFGLKLRALSHESNLGTALRDHLKLSVPGKNAIRAEPKDVLHNDKQVPKIAPQDRMMQVKCVVVRREGRADSLSELLGDDIAGAKEEGCGAALGKHWPPDEERIVIGLVGSWREREEDRLVCVEERGHQREKQAGPHR</sequence>
<organism evidence="1 2">
    <name type="scientific">Armillaria borealis</name>
    <dbReference type="NCBI Taxonomy" id="47425"/>
    <lineage>
        <taxon>Eukaryota</taxon>
        <taxon>Fungi</taxon>
        <taxon>Dikarya</taxon>
        <taxon>Basidiomycota</taxon>
        <taxon>Agaricomycotina</taxon>
        <taxon>Agaricomycetes</taxon>
        <taxon>Agaricomycetidae</taxon>
        <taxon>Agaricales</taxon>
        <taxon>Marasmiineae</taxon>
        <taxon>Physalacriaceae</taxon>
        <taxon>Armillaria</taxon>
    </lineage>
</organism>
<evidence type="ECO:0000313" key="2">
    <source>
        <dbReference type="Proteomes" id="UP001175226"/>
    </source>
</evidence>
<name>A0AA39J9B8_9AGAR</name>
<reference evidence="1" key="1">
    <citation type="submission" date="2023-06" db="EMBL/GenBank/DDBJ databases">
        <authorList>
            <consortium name="Lawrence Berkeley National Laboratory"/>
            <person name="Ahrendt S."/>
            <person name="Sahu N."/>
            <person name="Indic B."/>
            <person name="Wong-Bajracharya J."/>
            <person name="Merenyi Z."/>
            <person name="Ke H.-M."/>
            <person name="Monk M."/>
            <person name="Kocsube S."/>
            <person name="Drula E."/>
            <person name="Lipzen A."/>
            <person name="Balint B."/>
            <person name="Henrissat B."/>
            <person name="Andreopoulos B."/>
            <person name="Martin F.M."/>
            <person name="Harder C.B."/>
            <person name="Rigling D."/>
            <person name="Ford K.L."/>
            <person name="Foster G.D."/>
            <person name="Pangilinan J."/>
            <person name="Papanicolaou A."/>
            <person name="Barry K."/>
            <person name="LaButti K."/>
            <person name="Viragh M."/>
            <person name="Koriabine M."/>
            <person name="Yan M."/>
            <person name="Riley R."/>
            <person name="Champramary S."/>
            <person name="Plett K.L."/>
            <person name="Tsai I.J."/>
            <person name="Slot J."/>
            <person name="Sipos G."/>
            <person name="Plett J."/>
            <person name="Nagy L.G."/>
            <person name="Grigoriev I.V."/>
        </authorList>
    </citation>
    <scope>NUCLEOTIDE SEQUENCE</scope>
    <source>
        <strain evidence="1">FPL87.14</strain>
    </source>
</reference>
<protein>
    <submittedName>
        <fullName evidence="1">Uncharacterized protein</fullName>
    </submittedName>
</protein>
<dbReference type="AlphaFoldDB" id="A0AA39J9B8"/>
<dbReference type="EMBL" id="JAUEPT010000042">
    <property type="protein sequence ID" value="KAK0438546.1"/>
    <property type="molecule type" value="Genomic_DNA"/>
</dbReference>
<comment type="caution">
    <text evidence="1">The sequence shown here is derived from an EMBL/GenBank/DDBJ whole genome shotgun (WGS) entry which is preliminary data.</text>
</comment>
<proteinExistence type="predicted"/>
<gene>
    <name evidence="1" type="ORF">EV421DRAFT_1738312</name>
</gene>
<evidence type="ECO:0000313" key="1">
    <source>
        <dbReference type="EMBL" id="KAK0438546.1"/>
    </source>
</evidence>
<accession>A0AA39J9B8</accession>
<keyword evidence="2" id="KW-1185">Reference proteome</keyword>